<proteinExistence type="predicted"/>
<gene>
    <name evidence="2" type="primary">LOC107812862</name>
</gene>
<dbReference type="OrthoDB" id="1738872at2759"/>
<dbReference type="PANTHER" id="PTHR48065:SF75">
    <property type="entry name" value="LEUCINE-RICH REPEAT-CONTAINING N-TERMINAL PLANT-TYPE DOMAIN-CONTAINING PROTEIN"/>
    <property type="match status" value="1"/>
</dbReference>
<evidence type="ECO:0000256" key="1">
    <source>
        <dbReference type="SAM" id="SignalP"/>
    </source>
</evidence>
<name>A0A1S4BX94_TOBAC</name>
<dbReference type="KEGG" id="nta:107812862"/>
<organism evidence="2">
    <name type="scientific">Nicotiana tabacum</name>
    <name type="common">Common tobacco</name>
    <dbReference type="NCBI Taxonomy" id="4097"/>
    <lineage>
        <taxon>Eukaryota</taxon>
        <taxon>Viridiplantae</taxon>
        <taxon>Streptophyta</taxon>
        <taxon>Embryophyta</taxon>
        <taxon>Tracheophyta</taxon>
        <taxon>Spermatophyta</taxon>
        <taxon>Magnoliopsida</taxon>
        <taxon>eudicotyledons</taxon>
        <taxon>Gunneridae</taxon>
        <taxon>Pentapetalae</taxon>
        <taxon>asterids</taxon>
        <taxon>lamiids</taxon>
        <taxon>Solanales</taxon>
        <taxon>Solanaceae</taxon>
        <taxon>Nicotianoideae</taxon>
        <taxon>Nicotianeae</taxon>
        <taxon>Nicotiana</taxon>
    </lineage>
</organism>
<dbReference type="AlphaFoldDB" id="A0A1S4BX94"/>
<dbReference type="InterPro" id="IPR001611">
    <property type="entry name" value="Leu-rich_rpt"/>
</dbReference>
<dbReference type="PANTHER" id="PTHR48065">
    <property type="entry name" value="OS10G0469600 PROTEIN"/>
    <property type="match status" value="1"/>
</dbReference>
<accession>A0A1S4BX94</accession>
<dbReference type="PROSITE" id="PS51450">
    <property type="entry name" value="LRR"/>
    <property type="match status" value="1"/>
</dbReference>
<dbReference type="InterPro" id="IPR032675">
    <property type="entry name" value="LRR_dom_sf"/>
</dbReference>
<dbReference type="RefSeq" id="XP_016493522.1">
    <property type="nucleotide sequence ID" value="XM_016638036.1"/>
</dbReference>
<sequence>MYGWNFNASLFLPFKSLQVLILSQNYITGWTKIEGFDKLSHLTNLKVLDLQHNYLHPSVLSSVCWISSLEVLRLGGFTGGPTTGKGSAKCPGLSNLRVLLLEGYGINDISVLSALGLATHIGRKNLEKLYLSENSFNSNIFSSLKDLPSLTHLDLSYNEIDENIEMSGLLISPFNHILLHYDFNCTTEHLNYLPISNT</sequence>
<feature type="chain" id="PRO_5010233976" evidence="1">
    <location>
        <begin position="24"/>
        <end position="198"/>
    </location>
</feature>
<evidence type="ECO:0000313" key="2">
    <source>
        <dbReference type="RefSeq" id="XP_016493522.1"/>
    </source>
</evidence>
<dbReference type="Pfam" id="PF00560">
    <property type="entry name" value="LRR_1"/>
    <property type="match status" value="3"/>
</dbReference>
<reference evidence="2" key="1">
    <citation type="submission" date="2025-08" db="UniProtKB">
        <authorList>
            <consortium name="RefSeq"/>
        </authorList>
    </citation>
    <scope>IDENTIFICATION</scope>
</reference>
<protein>
    <submittedName>
        <fullName evidence="2">Leucine-rich repeat receptor-like serine/threonine-protein kinase BAM3 isoform X1</fullName>
    </submittedName>
</protein>
<dbReference type="SUPFAM" id="SSF52047">
    <property type="entry name" value="RNI-like"/>
    <property type="match status" value="1"/>
</dbReference>
<dbReference type="Gene3D" id="3.80.10.10">
    <property type="entry name" value="Ribonuclease Inhibitor"/>
    <property type="match status" value="2"/>
</dbReference>
<dbReference type="PaxDb" id="4097-A0A1S4BX94"/>
<feature type="signal peptide" evidence="1">
    <location>
        <begin position="1"/>
        <end position="23"/>
    </location>
</feature>
<keyword evidence="1" id="KW-0732">Signal</keyword>